<dbReference type="Proteomes" id="UP000619033">
    <property type="component" value="Unassembled WGS sequence"/>
</dbReference>
<sequence>MIRDMVAGVLCGGIVSAVGLGIVSQVTSGPQAGEQPVIASEMAPAAPKPAEPEGGVETAASKPAEVNLAVPDAAAPDSAPLENTSPEAVTAEPAKPAPSISADPSPVPPEVTLEEVPQAGATPAAPGKVTSPAPDSLAPSLPAATVTPKVQPGDAAPAAVAQAPASQPATTAPASPVAPAEPAAAPTPSAELPAPASTAIPGQPTDRLLEPGAEPAPAPAPADVAPMPEVAPEPATEAAAAAEKPKMLQPDSATKLDPAPGLPKAADGVTVGRLPTIGAAPDTADTKDAAQPASPVPEDLPPIKRYAAAFENPSGKPLFALVLTDDGSPELDRARLAALPFPVTFAVNPLAPNAPEAAATYRAGGKEVVMLVSGLPSGAQASDVEQSFQAMSAALPESVAVIDLAASGFQDDRALATQIVTILKADGRGLITYDRGLNAADQVARRDALPATMVFRDLDGQGEEVPMIRRYLDRAAFKAAQEGRVTVVGTTRPETVAAIMEWTVEGRASSVTLAPATAVMVTQ</sequence>
<gene>
    <name evidence="2" type="ORF">JI744_10810</name>
</gene>
<dbReference type="CDD" id="cd10936">
    <property type="entry name" value="CE4_DAC2"/>
    <property type="match status" value="1"/>
</dbReference>
<feature type="compositionally biased region" description="Low complexity" evidence="1">
    <location>
        <begin position="131"/>
        <end position="144"/>
    </location>
</feature>
<accession>A0A8J7STI9</accession>
<dbReference type="Pfam" id="PF04748">
    <property type="entry name" value="Polysacc_deac_2"/>
    <property type="match status" value="1"/>
</dbReference>
<dbReference type="InterPro" id="IPR006837">
    <property type="entry name" value="Divergent_DAC"/>
</dbReference>
<feature type="compositionally biased region" description="Low complexity" evidence="1">
    <location>
        <begin position="279"/>
        <end position="293"/>
    </location>
</feature>
<dbReference type="SUPFAM" id="SSF88713">
    <property type="entry name" value="Glycoside hydrolase/deacetylase"/>
    <property type="match status" value="1"/>
</dbReference>
<keyword evidence="3" id="KW-1185">Reference proteome</keyword>
<dbReference type="AlphaFoldDB" id="A0A8J7STI9"/>
<feature type="compositionally biased region" description="Low complexity" evidence="1">
    <location>
        <begin position="155"/>
        <end position="199"/>
    </location>
</feature>
<proteinExistence type="predicted"/>
<protein>
    <submittedName>
        <fullName evidence="2">Divergent polysaccharide deacetylase family protein</fullName>
    </submittedName>
</protein>
<organism evidence="2 3">
    <name type="scientific">Fuscibacter oryzae</name>
    <dbReference type="NCBI Taxonomy" id="2803939"/>
    <lineage>
        <taxon>Bacteria</taxon>
        <taxon>Pseudomonadati</taxon>
        <taxon>Pseudomonadota</taxon>
        <taxon>Alphaproteobacteria</taxon>
        <taxon>Rhodobacterales</taxon>
        <taxon>Paracoccaceae</taxon>
        <taxon>Fuscibacter</taxon>
    </lineage>
</organism>
<feature type="compositionally biased region" description="Low complexity" evidence="1">
    <location>
        <begin position="221"/>
        <end position="242"/>
    </location>
</feature>
<evidence type="ECO:0000313" key="2">
    <source>
        <dbReference type="EMBL" id="MBL4928595.1"/>
    </source>
</evidence>
<dbReference type="EMBL" id="JAESVP010000005">
    <property type="protein sequence ID" value="MBL4928595.1"/>
    <property type="molecule type" value="Genomic_DNA"/>
</dbReference>
<dbReference type="InterPro" id="IPR011330">
    <property type="entry name" value="Glyco_hydro/deAcase_b/a-brl"/>
</dbReference>
<evidence type="ECO:0000256" key="1">
    <source>
        <dbReference type="SAM" id="MobiDB-lite"/>
    </source>
</evidence>
<feature type="compositionally biased region" description="Low complexity" evidence="1">
    <location>
        <begin position="69"/>
        <end position="80"/>
    </location>
</feature>
<comment type="caution">
    <text evidence="2">The sequence shown here is derived from an EMBL/GenBank/DDBJ whole genome shotgun (WGS) entry which is preliminary data.</text>
</comment>
<dbReference type="GO" id="GO:0005975">
    <property type="term" value="P:carbohydrate metabolic process"/>
    <property type="evidence" value="ECO:0007669"/>
    <property type="project" value="InterPro"/>
</dbReference>
<evidence type="ECO:0000313" key="3">
    <source>
        <dbReference type="Proteomes" id="UP000619033"/>
    </source>
</evidence>
<reference evidence="2" key="1">
    <citation type="submission" date="2021-01" db="EMBL/GenBank/DDBJ databases">
        <title>Genome seq and assembly of Tabrizicola sp. KVB23.</title>
        <authorList>
            <person name="Chhetri G."/>
        </authorList>
    </citation>
    <scope>NUCLEOTIDE SEQUENCE</scope>
    <source>
        <strain evidence="2">KVB23</strain>
    </source>
</reference>
<feature type="region of interest" description="Disordered" evidence="1">
    <location>
        <begin position="42"/>
        <end position="299"/>
    </location>
</feature>
<dbReference type="RefSeq" id="WP_202660645.1">
    <property type="nucleotide sequence ID" value="NZ_JAESVP010000005.1"/>
</dbReference>
<dbReference type="Gene3D" id="3.20.20.370">
    <property type="entry name" value="Glycoside hydrolase/deacetylase"/>
    <property type="match status" value="1"/>
</dbReference>
<name>A0A8J7STI9_9RHOB</name>